<dbReference type="WBParaSite" id="TCONS_00000648.p1">
    <property type="protein sequence ID" value="TCONS_00000648.p1"/>
    <property type="gene ID" value="XLOC_000630"/>
</dbReference>
<dbReference type="InterPro" id="IPR036390">
    <property type="entry name" value="WH_DNA-bd_sf"/>
</dbReference>
<dbReference type="PROSITE" id="PS00658">
    <property type="entry name" value="FORK_HEAD_2"/>
    <property type="match status" value="1"/>
</dbReference>
<proteinExistence type="predicted"/>
<organism evidence="7">
    <name type="scientific">Strongyloides stercoralis</name>
    <name type="common">Threadworm</name>
    <dbReference type="NCBI Taxonomy" id="6248"/>
    <lineage>
        <taxon>Eukaryota</taxon>
        <taxon>Metazoa</taxon>
        <taxon>Ecdysozoa</taxon>
        <taxon>Nematoda</taxon>
        <taxon>Chromadorea</taxon>
        <taxon>Rhabditida</taxon>
        <taxon>Tylenchina</taxon>
        <taxon>Panagrolaimomorpha</taxon>
        <taxon>Strongyloidoidea</taxon>
        <taxon>Strongyloididae</taxon>
        <taxon>Strongyloides</taxon>
    </lineage>
</organism>
<feature type="region of interest" description="Disordered" evidence="4">
    <location>
        <begin position="183"/>
        <end position="208"/>
    </location>
</feature>
<dbReference type="PROSITE" id="PS50039">
    <property type="entry name" value="FORK_HEAD_3"/>
    <property type="match status" value="1"/>
</dbReference>
<feature type="compositionally biased region" description="Polar residues" evidence="4">
    <location>
        <begin position="1"/>
        <end position="25"/>
    </location>
</feature>
<evidence type="ECO:0000313" key="6">
    <source>
        <dbReference type="Proteomes" id="UP000035681"/>
    </source>
</evidence>
<dbReference type="WBParaSite" id="SSTP_0001187300.1">
    <property type="protein sequence ID" value="SSTP_0001187300.1"/>
    <property type="gene ID" value="SSTP_0001187300"/>
</dbReference>
<feature type="DNA-binding region" description="Fork-head" evidence="3">
    <location>
        <begin position="95"/>
        <end position="190"/>
    </location>
</feature>
<evidence type="ECO:0000256" key="1">
    <source>
        <dbReference type="ARBA" id="ARBA00023125"/>
    </source>
</evidence>
<evidence type="ECO:0000256" key="4">
    <source>
        <dbReference type="SAM" id="MobiDB-lite"/>
    </source>
</evidence>
<accession>A0A913ICH5</accession>
<dbReference type="SUPFAM" id="SSF46785">
    <property type="entry name" value="Winged helix' DNA-binding domain"/>
    <property type="match status" value="1"/>
</dbReference>
<dbReference type="AlphaFoldDB" id="A0A913ICH5"/>
<keyword evidence="1 3" id="KW-0238">DNA-binding</keyword>
<feature type="compositionally biased region" description="Low complexity" evidence="4">
    <location>
        <begin position="41"/>
        <end position="68"/>
    </location>
</feature>
<dbReference type="GO" id="GO:0009653">
    <property type="term" value="P:anatomical structure morphogenesis"/>
    <property type="evidence" value="ECO:0007669"/>
    <property type="project" value="TreeGrafter"/>
</dbReference>
<dbReference type="PANTHER" id="PTHR11829:SF411">
    <property type="entry name" value="FORKHEAD BOX PROTEIN L2"/>
    <property type="match status" value="1"/>
</dbReference>
<dbReference type="InterPro" id="IPR036388">
    <property type="entry name" value="WH-like_DNA-bd_sf"/>
</dbReference>
<feature type="region of interest" description="Disordered" evidence="4">
    <location>
        <begin position="436"/>
        <end position="465"/>
    </location>
</feature>
<feature type="region of interest" description="Disordered" evidence="4">
    <location>
        <begin position="1"/>
        <end position="68"/>
    </location>
</feature>
<dbReference type="PANTHER" id="PTHR11829">
    <property type="entry name" value="FORKHEAD BOX PROTEIN"/>
    <property type="match status" value="1"/>
</dbReference>
<dbReference type="Proteomes" id="UP000035681">
    <property type="component" value="Unplaced"/>
</dbReference>
<keyword evidence="2 3" id="KW-0539">Nucleus</keyword>
<dbReference type="InterPro" id="IPR030456">
    <property type="entry name" value="TF_fork_head_CS_2"/>
</dbReference>
<evidence type="ECO:0000256" key="2">
    <source>
        <dbReference type="ARBA" id="ARBA00023242"/>
    </source>
</evidence>
<comment type="subcellular location">
    <subcellularLocation>
        <location evidence="3">Nucleus</location>
    </subcellularLocation>
</comment>
<feature type="compositionally biased region" description="Low complexity" evidence="4">
    <location>
        <begin position="191"/>
        <end position="208"/>
    </location>
</feature>
<dbReference type="CDD" id="cd00059">
    <property type="entry name" value="FH_FOX"/>
    <property type="match status" value="1"/>
</dbReference>
<dbReference type="GO" id="GO:0005634">
    <property type="term" value="C:nucleus"/>
    <property type="evidence" value="ECO:0007669"/>
    <property type="project" value="UniProtKB-SubCell"/>
</dbReference>
<evidence type="ECO:0000313" key="7">
    <source>
        <dbReference type="WBParaSite" id="SSTP_0001187300.1"/>
    </source>
</evidence>
<name>A0A913ICH5_STRER</name>
<dbReference type="GO" id="GO:0030154">
    <property type="term" value="P:cell differentiation"/>
    <property type="evidence" value="ECO:0007669"/>
    <property type="project" value="TreeGrafter"/>
</dbReference>
<evidence type="ECO:0000313" key="8">
    <source>
        <dbReference type="WBParaSite" id="TCONS_00000648.p1"/>
    </source>
</evidence>
<dbReference type="GO" id="GO:0000981">
    <property type="term" value="F:DNA-binding transcription factor activity, RNA polymerase II-specific"/>
    <property type="evidence" value="ECO:0007669"/>
    <property type="project" value="TreeGrafter"/>
</dbReference>
<feature type="domain" description="Fork-head" evidence="5">
    <location>
        <begin position="95"/>
        <end position="190"/>
    </location>
</feature>
<evidence type="ECO:0000256" key="3">
    <source>
        <dbReference type="PROSITE-ProRule" id="PRU00089"/>
    </source>
</evidence>
<dbReference type="GO" id="GO:0000978">
    <property type="term" value="F:RNA polymerase II cis-regulatory region sequence-specific DNA binding"/>
    <property type="evidence" value="ECO:0007669"/>
    <property type="project" value="TreeGrafter"/>
</dbReference>
<dbReference type="PRINTS" id="PR00053">
    <property type="entry name" value="FORKHEAD"/>
</dbReference>
<sequence length="491" mass="53095">MMDVETQSTSSPASPIPTVPQSSILDSIKCDEPISPETEMAAALDASESLSTSSSASTLSHSSTASSSSPNLALLASAITTAAKSEFEENEKEERPSLSYKDLIIEAIETHPDKRLKLSEIYHVIRQLHPYYRKRADQWGWQNSIRHNLSLHDCFVKLPLKQTSSSGVVGHFWTVVRDAGDKNSSRRRARNNVNGVPNRNNGTPRNGRMNRIRNDLHNSGIATASSGTPLLDPKMYIGEAASLPASPASFINQKMDFMHKENTNMLQKTLPFSNLQSLINQSNLGLNLLDAAKLHQQSVSAPITPSVNSGSLATMNNISALALAASLSNNTNTNPLLELISQNNEQKNNNQNTLANYLTQQGLLNSLTQPTSSNLLTDTLTNLLLNSFGNNQSNQQQTSSPQNSLLNLPSLMNSTNNNQNNTNTALTQSLLSLLQLGNSNAPNSNTNSSSNSSQASPPTPSNALSNLSLLDQLSQQLRSNSKDSTFSQVTS</sequence>
<dbReference type="InterPro" id="IPR001766">
    <property type="entry name" value="Fork_head_dom"/>
</dbReference>
<dbReference type="Pfam" id="PF00250">
    <property type="entry name" value="Forkhead"/>
    <property type="match status" value="1"/>
</dbReference>
<reference evidence="7" key="1">
    <citation type="submission" date="2022-10" db="UniProtKB">
        <authorList>
            <consortium name="WormBaseParasite"/>
        </authorList>
    </citation>
    <scope>IDENTIFICATION</scope>
</reference>
<dbReference type="SMART" id="SM00339">
    <property type="entry name" value="FH"/>
    <property type="match status" value="1"/>
</dbReference>
<feature type="region of interest" description="Disordered" evidence="4">
    <location>
        <begin position="391"/>
        <end position="422"/>
    </location>
</feature>
<evidence type="ECO:0000259" key="5">
    <source>
        <dbReference type="PROSITE" id="PS50039"/>
    </source>
</evidence>
<protein>
    <submittedName>
        <fullName evidence="7 8">Fork-head domain-containing protein</fullName>
    </submittedName>
</protein>
<keyword evidence="6" id="KW-1185">Reference proteome</keyword>
<dbReference type="InterPro" id="IPR050211">
    <property type="entry name" value="FOX_domain-containing"/>
</dbReference>
<dbReference type="Gene3D" id="1.10.10.10">
    <property type="entry name" value="Winged helix-like DNA-binding domain superfamily/Winged helix DNA-binding domain"/>
    <property type="match status" value="1"/>
</dbReference>